<dbReference type="InterPro" id="IPR037185">
    <property type="entry name" value="EmrE-like"/>
</dbReference>
<name>A0A9W8IMX7_9FUNG</name>
<accession>A0A9W8IMX7</accession>
<keyword evidence="1" id="KW-0472">Membrane</keyword>
<dbReference type="SUPFAM" id="SSF103481">
    <property type="entry name" value="Multidrug resistance efflux transporter EmrE"/>
    <property type="match status" value="1"/>
</dbReference>
<keyword evidence="3" id="KW-1185">Reference proteome</keyword>
<dbReference type="GO" id="GO:0004733">
    <property type="term" value="F:pyridoxamine phosphate oxidase activity"/>
    <property type="evidence" value="ECO:0007669"/>
    <property type="project" value="UniProtKB-EC"/>
</dbReference>
<sequence length="175" mass="18841">MPEIQLDHFGTQYPNQETPAEFSYVLAPSSFFALAAGVFAALSSVSAKLAVDQHTESVAQALALIFPGASTRVVGLLTRAGMLAAIGVCNFFMWLFFTKALRYGRSTARVMMLQTVANFVATAACGVYIFGDVLAVRWWMGASLIAVGLALLNSEKNVEFVCETPDASTRDKKSL</sequence>
<keyword evidence="1" id="KW-1133">Transmembrane helix</keyword>
<feature type="transmembrane region" description="Helical" evidence="1">
    <location>
        <begin position="80"/>
        <end position="98"/>
    </location>
</feature>
<evidence type="ECO:0000313" key="2">
    <source>
        <dbReference type="EMBL" id="KAJ2864252.1"/>
    </source>
</evidence>
<keyword evidence="2" id="KW-0560">Oxidoreductase</keyword>
<keyword evidence="1" id="KW-0812">Transmembrane</keyword>
<dbReference type="PANTHER" id="PTHR31965:SF1">
    <property type="entry name" value="TRANSMEMBRANE PROTEIN 42"/>
    <property type="match status" value="1"/>
</dbReference>
<feature type="transmembrane region" description="Helical" evidence="1">
    <location>
        <begin position="22"/>
        <end position="45"/>
    </location>
</feature>
<dbReference type="InterPro" id="IPR039632">
    <property type="entry name" value="TMEM42"/>
</dbReference>
<reference evidence="2" key="1">
    <citation type="submission" date="2022-07" db="EMBL/GenBank/DDBJ databases">
        <title>Phylogenomic reconstructions and comparative analyses of Kickxellomycotina fungi.</title>
        <authorList>
            <person name="Reynolds N.K."/>
            <person name="Stajich J.E."/>
            <person name="Barry K."/>
            <person name="Grigoriev I.V."/>
            <person name="Crous P."/>
            <person name="Smith M.E."/>
        </authorList>
    </citation>
    <scope>NUCLEOTIDE SEQUENCE</scope>
    <source>
        <strain evidence="2">RSA 476</strain>
    </source>
</reference>
<gene>
    <name evidence="2" type="primary">PDX3</name>
    <name evidence="2" type="ORF">GGH94_003030</name>
</gene>
<evidence type="ECO:0000256" key="1">
    <source>
        <dbReference type="SAM" id="Phobius"/>
    </source>
</evidence>
<proteinExistence type="predicted"/>
<dbReference type="Proteomes" id="UP001140074">
    <property type="component" value="Unassembled WGS sequence"/>
</dbReference>
<comment type="caution">
    <text evidence="2">The sequence shown here is derived from an EMBL/GenBank/DDBJ whole genome shotgun (WGS) entry which is preliminary data.</text>
</comment>
<feature type="transmembrane region" description="Helical" evidence="1">
    <location>
        <begin position="110"/>
        <end position="130"/>
    </location>
</feature>
<protein>
    <submittedName>
        <fullName evidence="2">Pyridoxamine-phosphate oxidase</fullName>
        <ecNumber evidence="2">1.4.3.5</ecNumber>
    </submittedName>
</protein>
<dbReference type="EMBL" id="JANBUY010000093">
    <property type="protein sequence ID" value="KAJ2864252.1"/>
    <property type="molecule type" value="Genomic_DNA"/>
</dbReference>
<dbReference type="PANTHER" id="PTHR31965">
    <property type="entry name" value="TRANSMEMBRANE PROTEIN 42"/>
    <property type="match status" value="1"/>
</dbReference>
<organism evidence="2 3">
    <name type="scientific">Coemansia aciculifera</name>
    <dbReference type="NCBI Taxonomy" id="417176"/>
    <lineage>
        <taxon>Eukaryota</taxon>
        <taxon>Fungi</taxon>
        <taxon>Fungi incertae sedis</taxon>
        <taxon>Zoopagomycota</taxon>
        <taxon>Kickxellomycotina</taxon>
        <taxon>Kickxellomycetes</taxon>
        <taxon>Kickxellales</taxon>
        <taxon>Kickxellaceae</taxon>
        <taxon>Coemansia</taxon>
    </lineage>
</organism>
<dbReference type="AlphaFoldDB" id="A0A9W8IMX7"/>
<evidence type="ECO:0000313" key="3">
    <source>
        <dbReference type="Proteomes" id="UP001140074"/>
    </source>
</evidence>
<dbReference type="EC" id="1.4.3.5" evidence="2"/>